<evidence type="ECO:0000313" key="9">
    <source>
        <dbReference type="Proteomes" id="UP001237207"/>
    </source>
</evidence>
<evidence type="ECO:0000259" key="7">
    <source>
        <dbReference type="Pfam" id="PF14824"/>
    </source>
</evidence>
<dbReference type="PANTHER" id="PTHR35330">
    <property type="entry name" value="SIROHEME BIOSYNTHESIS PROTEIN MET8"/>
    <property type="match status" value="1"/>
</dbReference>
<gene>
    <name evidence="8" type="ORF">J2S13_002290</name>
</gene>
<keyword evidence="8" id="KW-0456">Lyase</keyword>
<evidence type="ECO:0000256" key="4">
    <source>
        <dbReference type="ARBA" id="ARBA00023027"/>
    </source>
</evidence>
<dbReference type="InterPro" id="IPR028281">
    <property type="entry name" value="Sirohaem_synthase_central"/>
</dbReference>
<keyword evidence="9" id="KW-1185">Reference proteome</keyword>
<dbReference type="GO" id="GO:0043115">
    <property type="term" value="F:precorrin-2 dehydrogenase activity"/>
    <property type="evidence" value="ECO:0007669"/>
    <property type="project" value="UniProtKB-EC"/>
</dbReference>
<evidence type="ECO:0000256" key="2">
    <source>
        <dbReference type="ARBA" id="ARBA00012400"/>
    </source>
</evidence>
<keyword evidence="3 8" id="KW-0560">Oxidoreductase</keyword>
<comment type="caution">
    <text evidence="8">The sequence shown here is derived from an EMBL/GenBank/DDBJ whole genome shotgun (WGS) entry which is preliminary data.</text>
</comment>
<dbReference type="InterPro" id="IPR036291">
    <property type="entry name" value="NAD(P)-bd_dom_sf"/>
</dbReference>
<dbReference type="RefSeq" id="WP_307257867.1">
    <property type="nucleotide sequence ID" value="NZ_JAUSUC010000029.1"/>
</dbReference>
<dbReference type="Pfam" id="PF13241">
    <property type="entry name" value="NAD_binding_7"/>
    <property type="match status" value="1"/>
</dbReference>
<organism evidence="8 9">
    <name type="scientific">Oikeobacillus pervagus</name>
    <dbReference type="NCBI Taxonomy" id="1325931"/>
    <lineage>
        <taxon>Bacteria</taxon>
        <taxon>Bacillati</taxon>
        <taxon>Bacillota</taxon>
        <taxon>Bacilli</taxon>
        <taxon>Bacillales</taxon>
        <taxon>Bacillaceae</taxon>
        <taxon>Oikeobacillus</taxon>
    </lineage>
</organism>
<dbReference type="AlphaFoldDB" id="A0AAJ1T774"/>
<dbReference type="GO" id="GO:0019354">
    <property type="term" value="P:siroheme biosynthetic process"/>
    <property type="evidence" value="ECO:0007669"/>
    <property type="project" value="InterPro"/>
</dbReference>
<dbReference type="NCBIfam" id="TIGR01470">
    <property type="entry name" value="cysG_Nterm"/>
    <property type="match status" value="1"/>
</dbReference>
<accession>A0AAJ1T774</accession>
<feature type="domain" description="Siroheme synthase central" evidence="7">
    <location>
        <begin position="120"/>
        <end position="145"/>
    </location>
</feature>
<comment type="catalytic activity">
    <reaction evidence="6">
        <text>precorrin-2 + NAD(+) = sirohydrochlorin + NADH + 2 H(+)</text>
        <dbReference type="Rhea" id="RHEA:15613"/>
        <dbReference type="ChEBI" id="CHEBI:15378"/>
        <dbReference type="ChEBI" id="CHEBI:57540"/>
        <dbReference type="ChEBI" id="CHEBI:57945"/>
        <dbReference type="ChEBI" id="CHEBI:58351"/>
        <dbReference type="ChEBI" id="CHEBI:58827"/>
        <dbReference type="EC" id="1.3.1.76"/>
    </reaction>
</comment>
<dbReference type="EC" id="1.3.1.76" evidence="2"/>
<dbReference type="PANTHER" id="PTHR35330:SF1">
    <property type="entry name" value="SIROHEME BIOSYNTHESIS PROTEIN MET8"/>
    <property type="match status" value="1"/>
</dbReference>
<dbReference type="GO" id="GO:0004325">
    <property type="term" value="F:ferrochelatase activity"/>
    <property type="evidence" value="ECO:0007669"/>
    <property type="project" value="InterPro"/>
</dbReference>
<dbReference type="SUPFAM" id="SSF75615">
    <property type="entry name" value="Siroheme synthase middle domains-like"/>
    <property type="match status" value="1"/>
</dbReference>
<evidence type="ECO:0000256" key="6">
    <source>
        <dbReference type="ARBA" id="ARBA00047561"/>
    </source>
</evidence>
<protein>
    <recommendedName>
        <fullName evidence="2">precorrin-2 dehydrogenase</fullName>
        <ecNumber evidence="2">1.3.1.76</ecNumber>
    </recommendedName>
</protein>
<sequence length="207" mass="23934">MYPYYPIMINLQEKKVVVVGGGKVAERKVLHLIESHADVTVVSPNMTKTLRVMSEQHQITWLRKYFEEDDLRDAVLVFAATNDSEINEKVRKSAQPQQFVNVVDQPKKSDFHVPSMVRKGRLNIAISTTGASPILAKIIKKDLESKYGEEYEEYLDFLYEARQQIILEVKDSAMKRQLLSAIASPEFLESDQRNERLRQLLNHELEK</sequence>
<dbReference type="Gene3D" id="3.40.50.720">
    <property type="entry name" value="NAD(P)-binding Rossmann-like Domain"/>
    <property type="match status" value="1"/>
</dbReference>
<evidence type="ECO:0000256" key="5">
    <source>
        <dbReference type="ARBA" id="ARBA00023244"/>
    </source>
</evidence>
<evidence type="ECO:0000313" key="8">
    <source>
        <dbReference type="EMBL" id="MDQ0215870.1"/>
    </source>
</evidence>
<dbReference type="Gene3D" id="1.10.8.610">
    <property type="entry name" value="SirC, precorrin-2 dehydrogenase, C-terminal helical domain-like"/>
    <property type="match status" value="1"/>
</dbReference>
<evidence type="ECO:0000256" key="1">
    <source>
        <dbReference type="ARBA" id="ARBA00005010"/>
    </source>
</evidence>
<name>A0AAJ1T774_9BACI</name>
<dbReference type="InterPro" id="IPR028161">
    <property type="entry name" value="Met8-like"/>
</dbReference>
<dbReference type="Proteomes" id="UP001237207">
    <property type="component" value="Unassembled WGS sequence"/>
</dbReference>
<dbReference type="Pfam" id="PF22440">
    <property type="entry name" value="SirC_C"/>
    <property type="match status" value="1"/>
</dbReference>
<comment type="pathway">
    <text evidence="1">Porphyrin-containing compound metabolism; siroheme biosynthesis; sirohydrochlorin from precorrin-2: step 1/1.</text>
</comment>
<reference evidence="8" key="1">
    <citation type="submission" date="2023-07" db="EMBL/GenBank/DDBJ databases">
        <title>Genomic Encyclopedia of Type Strains, Phase IV (KMG-IV): sequencing the most valuable type-strain genomes for metagenomic binning, comparative biology and taxonomic classification.</title>
        <authorList>
            <person name="Goeker M."/>
        </authorList>
    </citation>
    <scope>NUCLEOTIDE SEQUENCE</scope>
    <source>
        <strain evidence="8">DSM 23947</strain>
    </source>
</reference>
<proteinExistence type="predicted"/>
<dbReference type="EMBL" id="JAUSUC010000029">
    <property type="protein sequence ID" value="MDQ0215870.1"/>
    <property type="molecule type" value="Genomic_DNA"/>
</dbReference>
<dbReference type="InterPro" id="IPR006367">
    <property type="entry name" value="Sirohaem_synthase_N"/>
</dbReference>
<dbReference type="Pfam" id="PF14824">
    <property type="entry name" value="Sirohm_synth_M"/>
    <property type="match status" value="1"/>
</dbReference>
<keyword evidence="5" id="KW-0627">Porphyrin biosynthesis</keyword>
<keyword evidence="4" id="KW-0520">NAD</keyword>
<dbReference type="NCBIfam" id="NF005222">
    <property type="entry name" value="PRK06718.1"/>
    <property type="match status" value="1"/>
</dbReference>
<dbReference type="SUPFAM" id="SSF51735">
    <property type="entry name" value="NAD(P)-binding Rossmann-fold domains"/>
    <property type="match status" value="1"/>
</dbReference>
<dbReference type="InterPro" id="IPR042518">
    <property type="entry name" value="SirC_C"/>
</dbReference>
<evidence type="ECO:0000256" key="3">
    <source>
        <dbReference type="ARBA" id="ARBA00023002"/>
    </source>
</evidence>